<dbReference type="WBParaSite" id="PgR025_g035_t01">
    <property type="protein sequence ID" value="PgR025_g035_t01"/>
    <property type="gene ID" value="PgR025_g035"/>
</dbReference>
<evidence type="ECO:0000313" key="2">
    <source>
        <dbReference type="WBParaSite" id="PgR025_g035_t01"/>
    </source>
</evidence>
<sequence>MQRGNTSTNVDSRIPYSKRGGNVICWQSEFSSGSTQQQKSIKVLMWRWCNEDDWMGHIATHRSLIHSTTSTSNDDVQRLTFCMHTLRAYSKMNSSFVQPIKKCNC</sequence>
<evidence type="ECO:0000313" key="1">
    <source>
        <dbReference type="Proteomes" id="UP000887569"/>
    </source>
</evidence>
<organism evidence="1 2">
    <name type="scientific">Parascaris univalens</name>
    <name type="common">Nematode worm</name>
    <dbReference type="NCBI Taxonomy" id="6257"/>
    <lineage>
        <taxon>Eukaryota</taxon>
        <taxon>Metazoa</taxon>
        <taxon>Ecdysozoa</taxon>
        <taxon>Nematoda</taxon>
        <taxon>Chromadorea</taxon>
        <taxon>Rhabditida</taxon>
        <taxon>Spirurina</taxon>
        <taxon>Ascaridomorpha</taxon>
        <taxon>Ascaridoidea</taxon>
        <taxon>Ascarididae</taxon>
        <taxon>Parascaris</taxon>
    </lineage>
</organism>
<dbReference type="Proteomes" id="UP000887569">
    <property type="component" value="Unplaced"/>
</dbReference>
<accession>A0A915B2Z0</accession>
<reference evidence="2" key="1">
    <citation type="submission" date="2022-11" db="UniProtKB">
        <authorList>
            <consortium name="WormBaseParasite"/>
        </authorList>
    </citation>
    <scope>IDENTIFICATION</scope>
</reference>
<name>A0A915B2Z0_PARUN</name>
<keyword evidence="1" id="KW-1185">Reference proteome</keyword>
<proteinExistence type="predicted"/>
<dbReference type="AlphaFoldDB" id="A0A915B2Z0"/>
<protein>
    <submittedName>
        <fullName evidence="2">Uncharacterized protein</fullName>
    </submittedName>
</protein>